<dbReference type="RefSeq" id="WP_099336939.1">
    <property type="nucleotide sequence ID" value="NZ_MKGN01000020.1"/>
</dbReference>
<accession>A0A2G0V6U4</accession>
<comment type="caution">
    <text evidence="1">The sequence shown here is derived from an EMBL/GenBank/DDBJ whole genome shotgun (WGS) entry which is preliminary data.</text>
</comment>
<organism evidence="1 2">
    <name type="scientific">Candidatus Tremblayella phenacoccinincola</name>
    <dbReference type="NCBI Taxonomy" id="1010676"/>
    <lineage>
        <taxon>Bacteria</taxon>
        <taxon>Pseudomonadati</taxon>
        <taxon>Pseudomonadota</taxon>
        <taxon>Betaproteobacteria</taxon>
        <taxon>Candidatus Tremblayella</taxon>
    </lineage>
</organism>
<proteinExistence type="predicted"/>
<evidence type="ECO:0000313" key="2">
    <source>
        <dbReference type="Proteomes" id="UP000222818"/>
    </source>
</evidence>
<reference evidence="1 2" key="1">
    <citation type="journal article" date="2017" name="ISME J.">
        <title>Tremblaya phenacola PPER: an evolutionary beta-gammaproteobacterium collage.</title>
        <authorList>
            <person name="Gil R."/>
            <person name="Vargas-Chavez C."/>
            <person name="Lopez-Madrigal S."/>
            <person name="Santos-Garcia D."/>
            <person name="Latorre A."/>
            <person name="Moya A."/>
        </authorList>
    </citation>
    <scope>NUCLEOTIDE SEQUENCE [LARGE SCALE GENOMIC DNA]</scope>
    <source>
        <strain evidence="1 2">PPER</strain>
    </source>
</reference>
<sequence>MYEANEANETMNRLTAEHTTAFHPNLLRDTFPTESSHTYSLTNILFCLLLTLTPLPTIQNHLLIIPEINPEHPYVLPRYCLRVMMSNKCYCLIDIDSPLEPERA</sequence>
<keyword evidence="2" id="KW-1185">Reference proteome</keyword>
<dbReference type="AlphaFoldDB" id="A0A2G0V6U4"/>
<dbReference type="Proteomes" id="UP000222818">
    <property type="component" value="Unassembled WGS sequence"/>
</dbReference>
<name>A0A2G0V6U4_9PROT</name>
<dbReference type="EMBL" id="MKGN01000020">
    <property type="protein sequence ID" value="PHN16182.1"/>
    <property type="molecule type" value="Genomic_DNA"/>
</dbReference>
<protein>
    <submittedName>
        <fullName evidence="1">Uncharacterized protein</fullName>
    </submittedName>
</protein>
<gene>
    <name evidence="1" type="ORF">TPPER_00220</name>
</gene>
<evidence type="ECO:0000313" key="1">
    <source>
        <dbReference type="EMBL" id="PHN16182.1"/>
    </source>
</evidence>